<dbReference type="InterPro" id="IPR051263">
    <property type="entry name" value="C-type_cytochrome_biogenesis"/>
</dbReference>
<evidence type="ECO:0000256" key="1">
    <source>
        <dbReference type="ARBA" id="ARBA00010342"/>
    </source>
</evidence>
<name>A0A2N9YEK1_9GAMM</name>
<dbReference type="FunFam" id="1.10.8.640:FF:000001">
    <property type="entry name" value="Cytochrome c-type biogenesis protein"/>
    <property type="match status" value="1"/>
</dbReference>
<dbReference type="GO" id="GO:0046872">
    <property type="term" value="F:metal ion binding"/>
    <property type="evidence" value="ECO:0007669"/>
    <property type="project" value="UniProtKB-KW"/>
</dbReference>
<dbReference type="Pfam" id="PF03918">
    <property type="entry name" value="CcmH"/>
    <property type="match status" value="1"/>
</dbReference>
<keyword evidence="6" id="KW-0812">Transmembrane</keyword>
<reference evidence="9" key="1">
    <citation type="submission" date="2016-12" db="EMBL/GenBank/DDBJ databases">
        <title>Complete Genome Sequence of Beggiatoa leptomitiformis D-401.</title>
        <authorList>
            <person name="Fomenkov A."/>
            <person name="Vincze T."/>
            <person name="Grabovich M."/>
            <person name="Anton B.P."/>
            <person name="Dubinina G."/>
            <person name="Orlova M."/>
            <person name="Belousova E."/>
            <person name="Roberts R.J."/>
        </authorList>
    </citation>
    <scope>NUCLEOTIDE SEQUENCE [LARGE SCALE GENOMIC DNA]</scope>
    <source>
        <strain evidence="9">D-401</strain>
    </source>
</reference>
<dbReference type="KEGG" id="blep:AL038_14845"/>
<organism evidence="8 9">
    <name type="scientific">Beggiatoa leptomitoformis</name>
    <dbReference type="NCBI Taxonomy" id="288004"/>
    <lineage>
        <taxon>Bacteria</taxon>
        <taxon>Pseudomonadati</taxon>
        <taxon>Pseudomonadota</taxon>
        <taxon>Gammaproteobacteria</taxon>
        <taxon>Thiotrichales</taxon>
        <taxon>Thiotrichaceae</taxon>
        <taxon>Beggiatoa</taxon>
    </lineage>
</organism>
<sequence>MKKLSIILLFCCFPLMGYALDKPTIPFTEENQEHRFKALITELRCVVCQNQTLADSDAELAQDMRDLIREKMRAGESNEQITTFLTDRYGDFVLYNPPLKLKTAILWLAPFALILAALIFLFLFIRYHANTTTTPADLSEEEKNRLKQVLGE</sequence>
<accession>A0A2N9YEK1</accession>
<evidence type="ECO:0000256" key="4">
    <source>
        <dbReference type="ARBA" id="ARBA00022729"/>
    </source>
</evidence>
<keyword evidence="6" id="KW-0472">Membrane</keyword>
<dbReference type="CDD" id="cd16378">
    <property type="entry name" value="CcmH_N"/>
    <property type="match status" value="1"/>
</dbReference>
<evidence type="ECO:0000256" key="6">
    <source>
        <dbReference type="RuleBase" id="RU364112"/>
    </source>
</evidence>
<feature type="chain" id="PRO_5014491589" description="Cytochrome c-type biogenesis protein" evidence="6">
    <location>
        <begin position="20"/>
        <end position="152"/>
    </location>
</feature>
<dbReference type="GO" id="GO:0017004">
    <property type="term" value="P:cytochrome complex assembly"/>
    <property type="evidence" value="ECO:0007669"/>
    <property type="project" value="UniProtKB-ARBA"/>
</dbReference>
<dbReference type="PANTHER" id="PTHR47870:SF4">
    <property type="entry name" value="CYTOCHROME C-TYPE BIOGENESIS PROTEIN CYCH"/>
    <property type="match status" value="1"/>
</dbReference>
<dbReference type="InterPro" id="IPR038297">
    <property type="entry name" value="CcmH/CycL/NrfF/Ccl2_sf"/>
</dbReference>
<keyword evidence="9" id="KW-1185">Reference proteome</keyword>
<dbReference type="InterPro" id="IPR005616">
    <property type="entry name" value="CcmH/CycL/Ccl2/NrfF_N"/>
</dbReference>
<dbReference type="RefSeq" id="WP_062154116.1">
    <property type="nucleotide sequence ID" value="NZ_CP012373.2"/>
</dbReference>
<evidence type="ECO:0000256" key="5">
    <source>
        <dbReference type="ARBA" id="ARBA00023004"/>
    </source>
</evidence>
<dbReference type="Proteomes" id="UP000234271">
    <property type="component" value="Chromosome"/>
</dbReference>
<evidence type="ECO:0000256" key="2">
    <source>
        <dbReference type="ARBA" id="ARBA00022617"/>
    </source>
</evidence>
<keyword evidence="4 6" id="KW-0732">Signal</keyword>
<keyword evidence="6" id="KW-1133">Transmembrane helix</keyword>
<dbReference type="GO" id="GO:0005886">
    <property type="term" value="C:plasma membrane"/>
    <property type="evidence" value="ECO:0007669"/>
    <property type="project" value="TreeGrafter"/>
</dbReference>
<dbReference type="EMBL" id="CP018889">
    <property type="protein sequence ID" value="AUI68900.1"/>
    <property type="molecule type" value="Genomic_DNA"/>
</dbReference>
<evidence type="ECO:0000313" key="8">
    <source>
        <dbReference type="EMBL" id="AUI68900.1"/>
    </source>
</evidence>
<dbReference type="AlphaFoldDB" id="A0A2N9YEK1"/>
<dbReference type="STRING" id="288004.AL038_14845"/>
<comment type="function">
    <text evidence="6">Possible subunit of a heme lyase.</text>
</comment>
<dbReference type="PANTHER" id="PTHR47870">
    <property type="entry name" value="CYTOCHROME C-TYPE BIOGENESIS PROTEIN CCMH"/>
    <property type="match status" value="1"/>
</dbReference>
<feature type="domain" description="CcmH/CycL/Ccl2/NrfF N-terminal" evidence="7">
    <location>
        <begin position="9"/>
        <end position="150"/>
    </location>
</feature>
<evidence type="ECO:0000256" key="3">
    <source>
        <dbReference type="ARBA" id="ARBA00022723"/>
    </source>
</evidence>
<evidence type="ECO:0000259" key="7">
    <source>
        <dbReference type="Pfam" id="PF03918"/>
    </source>
</evidence>
<comment type="similarity">
    <text evidence="1 6">Belongs to the CcmH/CycL/Ccl2/NrfF family.</text>
</comment>
<dbReference type="Gene3D" id="1.10.8.640">
    <property type="entry name" value="Cytochrome C biogenesis protein"/>
    <property type="match status" value="1"/>
</dbReference>
<keyword evidence="2 6" id="KW-0349">Heme</keyword>
<keyword evidence="3 6" id="KW-0479">Metal-binding</keyword>
<feature type="transmembrane region" description="Helical" evidence="6">
    <location>
        <begin position="104"/>
        <end position="125"/>
    </location>
</feature>
<protein>
    <recommendedName>
        <fullName evidence="6">Cytochrome c-type biogenesis protein</fullName>
    </recommendedName>
</protein>
<evidence type="ECO:0000313" key="9">
    <source>
        <dbReference type="Proteomes" id="UP000234271"/>
    </source>
</evidence>
<dbReference type="OrthoDB" id="9804975at2"/>
<proteinExistence type="inferred from homology"/>
<feature type="signal peptide" evidence="6">
    <location>
        <begin position="1"/>
        <end position="19"/>
    </location>
</feature>
<keyword evidence="5 6" id="KW-0408">Iron</keyword>
<gene>
    <name evidence="8" type="ORF">BLE401_09415</name>
</gene>